<evidence type="ECO:0000313" key="1">
    <source>
        <dbReference type="EMBL" id="CAF4658516.1"/>
    </source>
</evidence>
<dbReference type="Proteomes" id="UP000663866">
    <property type="component" value="Unassembled WGS sequence"/>
</dbReference>
<evidence type="ECO:0000313" key="5">
    <source>
        <dbReference type="Proteomes" id="UP000663866"/>
    </source>
</evidence>
<accession>A0A821FZA6</accession>
<dbReference type="EMBL" id="CAJOBG010089107">
    <property type="protein sequence ID" value="CAF4658516.1"/>
    <property type="molecule type" value="Genomic_DNA"/>
</dbReference>
<organism evidence="1 5">
    <name type="scientific">Rotaria magnacalcarata</name>
    <dbReference type="NCBI Taxonomy" id="392030"/>
    <lineage>
        <taxon>Eukaryota</taxon>
        <taxon>Metazoa</taxon>
        <taxon>Spiralia</taxon>
        <taxon>Gnathifera</taxon>
        <taxon>Rotifera</taxon>
        <taxon>Eurotatoria</taxon>
        <taxon>Bdelloidea</taxon>
        <taxon>Philodinida</taxon>
        <taxon>Philodinidae</taxon>
        <taxon>Rotaria</taxon>
    </lineage>
</organism>
<dbReference type="InterPro" id="IPR036322">
    <property type="entry name" value="WD40_repeat_dom_sf"/>
</dbReference>
<keyword evidence="5" id="KW-1185">Reference proteome</keyword>
<comment type="caution">
    <text evidence="1">The sequence shown here is derived from an EMBL/GenBank/DDBJ whole genome shotgun (WGS) entry which is preliminary data.</text>
</comment>
<gene>
    <name evidence="2" type="ORF">BYL167_LOCUS42874</name>
    <name evidence="3" type="ORF">BYL167_LOCUS45593</name>
    <name evidence="4" type="ORF">GIL414_LOCUS57280</name>
    <name evidence="1" type="ORF">OVN521_LOCUS47017</name>
</gene>
<protein>
    <submittedName>
        <fullName evidence="1">Uncharacterized protein</fullName>
    </submittedName>
</protein>
<feature type="non-terminal residue" evidence="1">
    <location>
        <position position="1"/>
    </location>
</feature>
<name>A0A821FZA6_9BILA</name>
<dbReference type="EMBL" id="CAJOBH010126865">
    <property type="protein sequence ID" value="CAF4738754.1"/>
    <property type="molecule type" value="Genomic_DNA"/>
</dbReference>
<dbReference type="Proteomes" id="UP000681967">
    <property type="component" value="Unassembled WGS sequence"/>
</dbReference>
<evidence type="ECO:0000313" key="3">
    <source>
        <dbReference type="EMBL" id="CAF4738754.1"/>
    </source>
</evidence>
<evidence type="ECO:0000313" key="4">
    <source>
        <dbReference type="EMBL" id="CAF5001635.1"/>
    </source>
</evidence>
<evidence type="ECO:0000313" key="2">
    <source>
        <dbReference type="EMBL" id="CAF4668509.1"/>
    </source>
</evidence>
<sequence>MNPSGTVLASGSPENVIRVYDPRTCTLLMKLKGHTDNIRALV</sequence>
<dbReference type="EMBL" id="CAJOBH010112447">
    <property type="protein sequence ID" value="CAF4668509.1"/>
    <property type="molecule type" value="Genomic_DNA"/>
</dbReference>
<dbReference type="Proteomes" id="UP000681720">
    <property type="component" value="Unassembled WGS sequence"/>
</dbReference>
<reference evidence="1" key="1">
    <citation type="submission" date="2021-02" db="EMBL/GenBank/DDBJ databases">
        <authorList>
            <person name="Nowell W R."/>
        </authorList>
    </citation>
    <scope>NUCLEOTIDE SEQUENCE</scope>
</reference>
<dbReference type="InterPro" id="IPR015943">
    <property type="entry name" value="WD40/YVTN_repeat-like_dom_sf"/>
</dbReference>
<proteinExistence type="predicted"/>
<dbReference type="EMBL" id="CAJOBJ010207596">
    <property type="protein sequence ID" value="CAF5001635.1"/>
    <property type="molecule type" value="Genomic_DNA"/>
</dbReference>
<dbReference type="AlphaFoldDB" id="A0A821FZA6"/>
<dbReference type="Gene3D" id="2.130.10.10">
    <property type="entry name" value="YVTN repeat-like/Quinoprotein amine dehydrogenase"/>
    <property type="match status" value="1"/>
</dbReference>
<dbReference type="SUPFAM" id="SSF50978">
    <property type="entry name" value="WD40 repeat-like"/>
    <property type="match status" value="1"/>
</dbReference>